<keyword evidence="2" id="KW-1185">Reference proteome</keyword>
<reference evidence="1 2" key="1">
    <citation type="submission" date="2018-02" db="EMBL/GenBank/DDBJ databases">
        <title>Draft genome of wild Prunus yedoensis var. nudiflora.</title>
        <authorList>
            <person name="Baek S."/>
            <person name="Kim J.-H."/>
            <person name="Choi K."/>
            <person name="Kim G.-B."/>
            <person name="Cho A."/>
            <person name="Jang H."/>
            <person name="Shin C.-H."/>
            <person name="Yu H.-J."/>
            <person name="Mun J.-H."/>
        </authorList>
    </citation>
    <scope>NUCLEOTIDE SEQUENCE [LARGE SCALE GENOMIC DNA]</scope>
    <source>
        <strain evidence="2">cv. Jeju island</strain>
        <tissue evidence="1">Leaf</tissue>
    </source>
</reference>
<sequence>MQDNTATVEEEKPSSSAKKLLNHWLRFSSDVKINSISIIGGADGTSPSKMRAYAPDGDGGSRDYVRLIVILSDDSSKSDIAELDTSVFLSFFELYDQLRFILGDLPLERKHDRMTGSSAEKAMD</sequence>
<comment type="caution">
    <text evidence="1">The sequence shown here is derived from an EMBL/GenBank/DDBJ whole genome shotgun (WGS) entry which is preliminary data.</text>
</comment>
<dbReference type="EMBL" id="PJQY01000034">
    <property type="protein sequence ID" value="PQQ20531.1"/>
    <property type="molecule type" value="Genomic_DNA"/>
</dbReference>
<evidence type="ECO:0000313" key="2">
    <source>
        <dbReference type="Proteomes" id="UP000250321"/>
    </source>
</evidence>
<organism evidence="1 2">
    <name type="scientific">Prunus yedoensis var. nudiflora</name>
    <dbReference type="NCBI Taxonomy" id="2094558"/>
    <lineage>
        <taxon>Eukaryota</taxon>
        <taxon>Viridiplantae</taxon>
        <taxon>Streptophyta</taxon>
        <taxon>Embryophyta</taxon>
        <taxon>Tracheophyta</taxon>
        <taxon>Spermatophyta</taxon>
        <taxon>Magnoliopsida</taxon>
        <taxon>eudicotyledons</taxon>
        <taxon>Gunneridae</taxon>
        <taxon>Pentapetalae</taxon>
        <taxon>rosids</taxon>
        <taxon>fabids</taxon>
        <taxon>Rosales</taxon>
        <taxon>Rosaceae</taxon>
        <taxon>Amygdaloideae</taxon>
        <taxon>Amygdaleae</taxon>
        <taxon>Prunus</taxon>
    </lineage>
</organism>
<protein>
    <submittedName>
        <fullName evidence="1">Uncharacterized protein</fullName>
    </submittedName>
</protein>
<gene>
    <name evidence="1" type="ORF">Pyn_01171</name>
</gene>
<name>A0A314ZU95_PRUYE</name>
<dbReference type="AlphaFoldDB" id="A0A314ZU95"/>
<accession>A0A314ZU95</accession>
<dbReference type="Proteomes" id="UP000250321">
    <property type="component" value="Unassembled WGS sequence"/>
</dbReference>
<evidence type="ECO:0000313" key="1">
    <source>
        <dbReference type="EMBL" id="PQQ20531.1"/>
    </source>
</evidence>
<proteinExistence type="predicted"/>